<organism evidence="2 5">
    <name type="scientific">Mycolicibacterium rufum</name>
    <dbReference type="NCBI Taxonomy" id="318424"/>
    <lineage>
        <taxon>Bacteria</taxon>
        <taxon>Bacillati</taxon>
        <taxon>Actinomycetota</taxon>
        <taxon>Actinomycetes</taxon>
        <taxon>Mycobacteriales</taxon>
        <taxon>Mycobacteriaceae</taxon>
        <taxon>Mycolicibacterium</taxon>
    </lineage>
</organism>
<dbReference type="GO" id="GO:0022857">
    <property type="term" value="F:transmembrane transporter activity"/>
    <property type="evidence" value="ECO:0007669"/>
    <property type="project" value="InterPro"/>
</dbReference>
<dbReference type="Proteomes" id="UP001055159">
    <property type="component" value="Chromosome"/>
</dbReference>
<accession>A0A9X3BHU3</accession>
<keyword evidence="4" id="KW-1185">Reference proteome</keyword>
<reference evidence="2" key="1">
    <citation type="submission" date="2020-07" db="EMBL/GenBank/DDBJ databases">
        <authorList>
            <person name="Pettersson B.M.F."/>
            <person name="Behra P.R.K."/>
            <person name="Ramesh M."/>
            <person name="Das S."/>
            <person name="Dasgupta S."/>
            <person name="Kirsebom L.A."/>
        </authorList>
    </citation>
    <scope>NUCLEOTIDE SEQUENCE</scope>
    <source>
        <strain evidence="2">DSM 45406</strain>
    </source>
</reference>
<dbReference type="InterPro" id="IPR011701">
    <property type="entry name" value="MFS"/>
</dbReference>
<feature type="transmembrane region" description="Helical" evidence="1">
    <location>
        <begin position="21"/>
        <end position="38"/>
    </location>
</feature>
<dbReference type="InterPro" id="IPR036259">
    <property type="entry name" value="MFS_trans_sf"/>
</dbReference>
<dbReference type="AlphaFoldDB" id="A0A9X3BHU3"/>
<evidence type="ECO:0000313" key="3">
    <source>
        <dbReference type="EMBL" id="ULP37172.1"/>
    </source>
</evidence>
<evidence type="ECO:0000313" key="5">
    <source>
        <dbReference type="Proteomes" id="UP001140272"/>
    </source>
</evidence>
<evidence type="ECO:0000313" key="2">
    <source>
        <dbReference type="EMBL" id="MCV7072083.1"/>
    </source>
</evidence>
<feature type="transmembrane region" description="Helical" evidence="1">
    <location>
        <begin position="328"/>
        <end position="347"/>
    </location>
</feature>
<dbReference type="Proteomes" id="UP001140272">
    <property type="component" value="Unassembled WGS sequence"/>
</dbReference>
<name>A0A9X3BHU3_9MYCO</name>
<feature type="transmembrane region" description="Helical" evidence="1">
    <location>
        <begin position="211"/>
        <end position="234"/>
    </location>
</feature>
<dbReference type="Gene3D" id="1.20.1250.20">
    <property type="entry name" value="MFS general substrate transporter like domains"/>
    <property type="match status" value="1"/>
</dbReference>
<feature type="transmembrane region" description="Helical" evidence="1">
    <location>
        <begin position="353"/>
        <end position="372"/>
    </location>
</feature>
<dbReference type="EMBL" id="JACKRN010000642">
    <property type="protein sequence ID" value="MCV7072083.1"/>
    <property type="molecule type" value="Genomic_DNA"/>
</dbReference>
<sequence length="403" mass="40377">MRTYRALFRVPRVLNITAAQLFARLPLGILSLAVLVHVEHRTGSYAQAGAVVACLTIGEAVAMPATSKLAGRASRTAPTLVICAVVNGLSMLALAFTTASGLALMALGSLVGASVPPLMPVVRALYPQMLPRDGVRALFALDTTAQEVIWVVGPVAAMSLSSLVSTTMPLIVSAAITLAGSAWFLVSARGLRPRGGARAGRGGRVLARRSVLLAMVAGCALVGSFTALEVGVVAELGGNGMTAGAAIALASVGSVVGGLTWGHRRLGLRGIVAALTVVALGTALFGVTHVLALQFCALFVSGLGFAPAMSALYFTVSQDVDEGAATEAFGWLHSAAMVGGALGTAIAGMATDAWGASGAVAVGASFAALAAISPLATRATGRIGGLAEPVEASRDDALAPSRG</sequence>
<dbReference type="EMBL" id="CP092427">
    <property type="protein sequence ID" value="ULP37172.1"/>
    <property type="molecule type" value="Genomic_DNA"/>
</dbReference>
<feature type="transmembrane region" description="Helical" evidence="1">
    <location>
        <begin position="266"/>
        <end position="285"/>
    </location>
</feature>
<feature type="transmembrane region" description="Helical" evidence="1">
    <location>
        <begin position="291"/>
        <end position="316"/>
    </location>
</feature>
<gene>
    <name evidence="2" type="ORF">H7H73_18530</name>
    <name evidence="3" type="ORF">MJO55_01565</name>
</gene>
<reference evidence="2" key="2">
    <citation type="journal article" date="2022" name="BMC Genomics">
        <title>Comparative genome analysis of mycobacteria focusing on tRNA and non-coding RNA.</title>
        <authorList>
            <person name="Behra P.R.K."/>
            <person name="Pettersson B.M.F."/>
            <person name="Ramesh M."/>
            <person name="Das S."/>
            <person name="Dasgupta S."/>
            <person name="Kirsebom L.A."/>
        </authorList>
    </citation>
    <scope>NUCLEOTIDE SEQUENCE</scope>
    <source>
        <strain evidence="2">DSM 45406</strain>
    </source>
</reference>
<dbReference type="PANTHER" id="PTHR23542:SF1">
    <property type="entry name" value="MAJOR FACILITATOR SUPERFAMILY (MFS) PROFILE DOMAIN-CONTAINING PROTEIN"/>
    <property type="match status" value="1"/>
</dbReference>
<keyword evidence="1" id="KW-0472">Membrane</keyword>
<keyword evidence="1" id="KW-0812">Transmembrane</keyword>
<feature type="transmembrane region" description="Helical" evidence="1">
    <location>
        <begin position="170"/>
        <end position="191"/>
    </location>
</feature>
<feature type="transmembrane region" description="Helical" evidence="1">
    <location>
        <begin position="77"/>
        <end position="96"/>
    </location>
</feature>
<feature type="transmembrane region" description="Helical" evidence="1">
    <location>
        <begin position="240"/>
        <end position="259"/>
    </location>
</feature>
<dbReference type="PANTHER" id="PTHR23542">
    <property type="match status" value="1"/>
</dbReference>
<proteinExistence type="predicted"/>
<reference evidence="3" key="3">
    <citation type="submission" date="2022-08" db="EMBL/GenBank/DDBJ databases">
        <title>Whole genome sequencing of non-tuberculosis mycobacteria type-strains.</title>
        <authorList>
            <person name="Igarashi Y."/>
            <person name="Osugi A."/>
            <person name="Mitarai S."/>
        </authorList>
    </citation>
    <scope>NUCLEOTIDE SEQUENCE</scope>
    <source>
        <strain evidence="3">JCM 16372</strain>
    </source>
</reference>
<evidence type="ECO:0000313" key="4">
    <source>
        <dbReference type="Proteomes" id="UP001055159"/>
    </source>
</evidence>
<protein>
    <submittedName>
        <fullName evidence="2">MFS transporter</fullName>
    </submittedName>
</protein>
<feature type="transmembrane region" description="Helical" evidence="1">
    <location>
        <begin position="44"/>
        <end position="65"/>
    </location>
</feature>
<dbReference type="SUPFAM" id="SSF103473">
    <property type="entry name" value="MFS general substrate transporter"/>
    <property type="match status" value="2"/>
</dbReference>
<evidence type="ECO:0000256" key="1">
    <source>
        <dbReference type="SAM" id="Phobius"/>
    </source>
</evidence>
<dbReference type="Pfam" id="PF07690">
    <property type="entry name" value="MFS_1"/>
    <property type="match status" value="1"/>
</dbReference>
<dbReference type="RefSeq" id="WP_052428648.1">
    <property type="nucleotide sequence ID" value="NZ_CP092427.2"/>
</dbReference>
<keyword evidence="1" id="KW-1133">Transmembrane helix</keyword>